<dbReference type="EMBL" id="CP002353">
    <property type="protein sequence ID" value="ADV61902.1"/>
    <property type="molecule type" value="Genomic_DNA"/>
</dbReference>
<dbReference type="eggNOG" id="COG1186">
    <property type="taxonomic scope" value="Bacteria"/>
</dbReference>
<dbReference type="Pfam" id="PF00472">
    <property type="entry name" value="RF-1"/>
    <property type="match status" value="1"/>
</dbReference>
<dbReference type="KEGG" id="ipa:Isop_1316"/>
<reference key="1">
    <citation type="submission" date="2010-11" db="EMBL/GenBank/DDBJ databases">
        <title>The complete sequence of chromosome of Isophaera pallida ATCC 43644.</title>
        <authorList>
            <consortium name="US DOE Joint Genome Institute (JGI-PGF)"/>
            <person name="Lucas S."/>
            <person name="Copeland A."/>
            <person name="Lapidus A."/>
            <person name="Bruce D."/>
            <person name="Goodwin L."/>
            <person name="Pitluck S."/>
            <person name="Kyrpides N."/>
            <person name="Mavromatis K."/>
            <person name="Pagani I."/>
            <person name="Ivanova N."/>
            <person name="Saunders E."/>
            <person name="Brettin T."/>
            <person name="Detter J.C."/>
            <person name="Han C."/>
            <person name="Tapia R."/>
            <person name="Land M."/>
            <person name="Hauser L."/>
            <person name="Markowitz V."/>
            <person name="Cheng J.-F."/>
            <person name="Hugenholtz P."/>
            <person name="Woyke T."/>
            <person name="Wu D."/>
            <person name="Eisen J.A."/>
        </authorList>
    </citation>
    <scope>NUCLEOTIDE SEQUENCE</scope>
    <source>
        <strain>ATCC 43644</strain>
    </source>
</reference>
<dbReference type="InterPro" id="IPR050057">
    <property type="entry name" value="Prokaryotic/Mito_RF"/>
</dbReference>
<gene>
    <name evidence="4" type="ordered locus">Isop_1316</name>
</gene>
<evidence type="ECO:0000256" key="2">
    <source>
        <dbReference type="SAM" id="MobiDB-lite"/>
    </source>
</evidence>
<dbReference type="Gene3D" id="3.30.160.20">
    <property type="match status" value="1"/>
</dbReference>
<dbReference type="SUPFAM" id="SSF75620">
    <property type="entry name" value="Release factor"/>
    <property type="match status" value="1"/>
</dbReference>
<evidence type="ECO:0000259" key="3">
    <source>
        <dbReference type="Pfam" id="PF00472"/>
    </source>
</evidence>
<accession>E8QWL0</accession>
<dbReference type="STRING" id="575540.Isop_1316"/>
<evidence type="ECO:0000313" key="5">
    <source>
        <dbReference type="Proteomes" id="UP000008631"/>
    </source>
</evidence>
<dbReference type="GO" id="GO:0003747">
    <property type="term" value="F:translation release factor activity"/>
    <property type="evidence" value="ECO:0007669"/>
    <property type="project" value="InterPro"/>
</dbReference>
<comment type="similarity">
    <text evidence="1">Belongs to the prokaryotic/mitochondrial release factor family.</text>
</comment>
<keyword evidence="5" id="KW-1185">Reference proteome</keyword>
<feature type="domain" description="Prokaryotic-type class I peptide chain release factors" evidence="3">
    <location>
        <begin position="45"/>
        <end position="99"/>
    </location>
</feature>
<dbReference type="InParanoid" id="E8QWL0"/>
<dbReference type="Proteomes" id="UP000008631">
    <property type="component" value="Chromosome"/>
</dbReference>
<feature type="region of interest" description="Disordered" evidence="2">
    <location>
        <begin position="1"/>
        <end position="61"/>
    </location>
</feature>
<evidence type="ECO:0000256" key="1">
    <source>
        <dbReference type="ARBA" id="ARBA00010835"/>
    </source>
</evidence>
<dbReference type="PANTHER" id="PTHR43804:SF6">
    <property type="entry name" value="CLASS I PEPTIDE CHAIN RELEASE FACTOR"/>
    <property type="match status" value="1"/>
</dbReference>
<dbReference type="InterPro" id="IPR045853">
    <property type="entry name" value="Pep_chain_release_fac_I_sf"/>
</dbReference>
<dbReference type="InterPro" id="IPR000352">
    <property type="entry name" value="Pep_chain_release_fac_I"/>
</dbReference>
<proteinExistence type="inferred from homology"/>
<reference evidence="4 5" key="2">
    <citation type="journal article" date="2011" name="Stand. Genomic Sci.">
        <title>Complete genome sequence of Isosphaera pallida type strain (IS1B).</title>
        <authorList>
            <consortium name="US DOE Joint Genome Institute (JGI-PGF)"/>
            <person name="Goker M."/>
            <person name="Cleland D."/>
            <person name="Saunders E."/>
            <person name="Lapidus A."/>
            <person name="Nolan M."/>
            <person name="Lucas S."/>
            <person name="Hammon N."/>
            <person name="Deshpande S."/>
            <person name="Cheng J.F."/>
            <person name="Tapia R."/>
            <person name="Han C."/>
            <person name="Goodwin L."/>
            <person name="Pitluck S."/>
            <person name="Liolios K."/>
            <person name="Pagani I."/>
            <person name="Ivanova N."/>
            <person name="Mavromatis K."/>
            <person name="Pati A."/>
            <person name="Chen A."/>
            <person name="Palaniappan K."/>
            <person name="Land M."/>
            <person name="Hauser L."/>
            <person name="Chang Y.J."/>
            <person name="Jeffries C.D."/>
            <person name="Detter J.C."/>
            <person name="Beck B."/>
            <person name="Woyke T."/>
            <person name="Bristow J."/>
            <person name="Eisen J.A."/>
            <person name="Markowitz V."/>
            <person name="Hugenholtz P."/>
            <person name="Kyrpides N.C."/>
            <person name="Klenk H.P."/>
        </authorList>
    </citation>
    <scope>NUCLEOTIDE SEQUENCE [LARGE SCALE GENOMIC DNA]</scope>
    <source>
        <strain evidence="5">ATCC 43644 / DSM 9630 / IS1B</strain>
    </source>
</reference>
<organism evidence="4 5">
    <name type="scientific">Isosphaera pallida (strain ATCC 43644 / DSM 9630 / IS1B)</name>
    <dbReference type="NCBI Taxonomy" id="575540"/>
    <lineage>
        <taxon>Bacteria</taxon>
        <taxon>Pseudomonadati</taxon>
        <taxon>Planctomycetota</taxon>
        <taxon>Planctomycetia</taxon>
        <taxon>Isosphaerales</taxon>
        <taxon>Isosphaeraceae</taxon>
        <taxon>Isosphaera</taxon>
    </lineage>
</organism>
<protein>
    <submittedName>
        <fullName evidence="4">Class I peptide chain release factor</fullName>
    </submittedName>
</protein>
<name>E8QWL0_ISOPI</name>
<evidence type="ECO:0000313" key="4">
    <source>
        <dbReference type="EMBL" id="ADV61902.1"/>
    </source>
</evidence>
<sequence>MADEPPDLSSSKTGAGKESHLAMSDSSTIHPAQWDAASLQRQCDTTRTRRSGPGGQNRNKVETAIVLVHRPTGIKVEANERRRQGENLQVALFRLRIALALAVRLPRDLAQGPSALWRGRCRQGRLQINPTHNDFPALLAEALDVLQLHQDNPAAAAQFLGCTTSQFVKFLKLEPRAFVAFNQRRATIGSPPLRSLEITPKRVDTTEAG</sequence>
<dbReference type="PANTHER" id="PTHR43804">
    <property type="entry name" value="LD18447P"/>
    <property type="match status" value="1"/>
</dbReference>
<dbReference type="HOGENOM" id="CLU_094763_1_0_0"/>
<dbReference type="AlphaFoldDB" id="E8QWL0"/>